<protein>
    <submittedName>
        <fullName evidence="1">Uncharacterized protein</fullName>
    </submittedName>
</protein>
<evidence type="ECO:0000313" key="2">
    <source>
        <dbReference type="Proteomes" id="UP000075883"/>
    </source>
</evidence>
<dbReference type="VEuPathDB" id="VectorBase:ACUA014828"/>
<dbReference type="EnsemblMetazoa" id="ACUA014828-RA">
    <property type="protein sequence ID" value="ACUA014828-PA"/>
    <property type="gene ID" value="ACUA014828"/>
</dbReference>
<reference evidence="1" key="2">
    <citation type="submission" date="2020-05" db="UniProtKB">
        <authorList>
            <consortium name="EnsemblMetazoa"/>
        </authorList>
    </citation>
    <scope>IDENTIFICATION</scope>
    <source>
        <strain evidence="1">A-37</strain>
    </source>
</reference>
<proteinExistence type="predicted"/>
<dbReference type="AlphaFoldDB" id="A0A182MCD0"/>
<evidence type="ECO:0000313" key="1">
    <source>
        <dbReference type="EnsemblMetazoa" id="ACUA014828-PA"/>
    </source>
</evidence>
<accession>A0A182MCD0</accession>
<sequence>MILIGAHNPSNVERIRLSIVIYPAFPKPGRFVRQTTRIRTQPVKITRRSGRIRNISCDVVLIFRHLGTKVRRHFAPCISRLPSVLPTFITIGTRIIGSHIRDECSRIDQEYRVGLLDRSARLVPLELWMEIPFRIVQQCKALANFKQFLTHVLIYHIVSAVAGCKFTEEQIVCGHHIGECIVRHVRMILVGSHCSTDFVQIGSIVVYYSAQPKQ</sequence>
<dbReference type="Proteomes" id="UP000075883">
    <property type="component" value="Unassembled WGS sequence"/>
</dbReference>
<keyword evidence="2" id="KW-1185">Reference proteome</keyword>
<reference evidence="2" key="1">
    <citation type="submission" date="2013-09" db="EMBL/GenBank/DDBJ databases">
        <title>The Genome Sequence of Anopheles culicifacies species A.</title>
        <authorList>
            <consortium name="The Broad Institute Genomics Platform"/>
            <person name="Neafsey D.E."/>
            <person name="Besansky N."/>
            <person name="Howell P."/>
            <person name="Walton C."/>
            <person name="Young S.K."/>
            <person name="Zeng Q."/>
            <person name="Gargeya S."/>
            <person name="Fitzgerald M."/>
            <person name="Haas B."/>
            <person name="Abouelleil A."/>
            <person name="Allen A.W."/>
            <person name="Alvarado L."/>
            <person name="Arachchi H.M."/>
            <person name="Berlin A.M."/>
            <person name="Chapman S.B."/>
            <person name="Gainer-Dewar J."/>
            <person name="Goldberg J."/>
            <person name="Griggs A."/>
            <person name="Gujja S."/>
            <person name="Hansen M."/>
            <person name="Howarth C."/>
            <person name="Imamovic A."/>
            <person name="Ireland A."/>
            <person name="Larimer J."/>
            <person name="McCowan C."/>
            <person name="Murphy C."/>
            <person name="Pearson M."/>
            <person name="Poon T.W."/>
            <person name="Priest M."/>
            <person name="Roberts A."/>
            <person name="Saif S."/>
            <person name="Shea T."/>
            <person name="Sisk P."/>
            <person name="Sykes S."/>
            <person name="Wortman J."/>
            <person name="Nusbaum C."/>
            <person name="Birren B."/>
        </authorList>
    </citation>
    <scope>NUCLEOTIDE SEQUENCE [LARGE SCALE GENOMIC DNA]</scope>
    <source>
        <strain evidence="2">A-37</strain>
    </source>
</reference>
<name>A0A182MCD0_9DIPT</name>
<organism evidence="1 2">
    <name type="scientific">Anopheles culicifacies</name>
    <dbReference type="NCBI Taxonomy" id="139723"/>
    <lineage>
        <taxon>Eukaryota</taxon>
        <taxon>Metazoa</taxon>
        <taxon>Ecdysozoa</taxon>
        <taxon>Arthropoda</taxon>
        <taxon>Hexapoda</taxon>
        <taxon>Insecta</taxon>
        <taxon>Pterygota</taxon>
        <taxon>Neoptera</taxon>
        <taxon>Endopterygota</taxon>
        <taxon>Diptera</taxon>
        <taxon>Nematocera</taxon>
        <taxon>Culicoidea</taxon>
        <taxon>Culicidae</taxon>
        <taxon>Anophelinae</taxon>
        <taxon>Anopheles</taxon>
        <taxon>culicifacies species complex</taxon>
    </lineage>
</organism>
<dbReference type="EMBL" id="AXCM01001610">
    <property type="status" value="NOT_ANNOTATED_CDS"/>
    <property type="molecule type" value="Genomic_DNA"/>
</dbReference>